<evidence type="ECO:0000313" key="1">
    <source>
        <dbReference type="EMBL" id="MBU2665286.1"/>
    </source>
</evidence>
<organism evidence="1 2">
    <name type="scientific">Paractinoplanes bogorensis</name>
    <dbReference type="NCBI Taxonomy" id="1610840"/>
    <lineage>
        <taxon>Bacteria</taxon>
        <taxon>Bacillati</taxon>
        <taxon>Actinomycetota</taxon>
        <taxon>Actinomycetes</taxon>
        <taxon>Micromonosporales</taxon>
        <taxon>Micromonosporaceae</taxon>
        <taxon>Paractinoplanes</taxon>
    </lineage>
</organism>
<dbReference type="RefSeq" id="WP_215788501.1">
    <property type="nucleotide sequence ID" value="NZ_JAHKKG010000005.1"/>
</dbReference>
<comment type="caution">
    <text evidence="1">The sequence shown here is derived from an EMBL/GenBank/DDBJ whole genome shotgun (WGS) entry which is preliminary data.</text>
</comment>
<dbReference type="EMBL" id="JAHKKG010000005">
    <property type="protein sequence ID" value="MBU2665286.1"/>
    <property type="molecule type" value="Genomic_DNA"/>
</dbReference>
<name>A0ABS5YQD8_9ACTN</name>
<protein>
    <submittedName>
        <fullName evidence="1">Uncharacterized protein</fullName>
    </submittedName>
</protein>
<accession>A0ABS5YQD8</accession>
<sequence>MLVLFAVVAGLGWMWASSNRGTPMADTKPTTAVAEPGVAQGGDAAPELSSIKLTPKVIDRECFGDAGCNVTLRVDMELTAGVPAPSTTWLVVYEIHGIEDGPQIGSLELTGSSYTGDEESVSTTSSKAKVTVRAVSVERA</sequence>
<dbReference type="Proteomes" id="UP001519654">
    <property type="component" value="Unassembled WGS sequence"/>
</dbReference>
<gene>
    <name evidence="1" type="ORF">KOI35_17415</name>
</gene>
<proteinExistence type="predicted"/>
<keyword evidence="2" id="KW-1185">Reference proteome</keyword>
<evidence type="ECO:0000313" key="2">
    <source>
        <dbReference type="Proteomes" id="UP001519654"/>
    </source>
</evidence>
<reference evidence="1 2" key="1">
    <citation type="submission" date="2021-06" db="EMBL/GenBank/DDBJ databases">
        <title>Actinoplanes lichenicola sp. nov., and Actinoplanes ovalisporus sp. nov., isolated from lichen in Thailand.</title>
        <authorList>
            <person name="Saeng-In P."/>
            <person name="Kanchanasin P."/>
            <person name="Yuki M."/>
            <person name="Kudo T."/>
            <person name="Ohkuma M."/>
            <person name="Phongsopitanun W."/>
            <person name="Tanasupawat S."/>
        </authorList>
    </citation>
    <scope>NUCLEOTIDE SEQUENCE [LARGE SCALE GENOMIC DNA]</scope>
    <source>
        <strain evidence="1 2">NBRC 110975</strain>
    </source>
</reference>